<dbReference type="InParanoid" id="G4T501"/>
<proteinExistence type="predicted"/>
<comment type="caution">
    <text evidence="3">The sequence shown here is derived from an EMBL/GenBank/DDBJ whole genome shotgun (WGS) entry which is preliminary data.</text>
</comment>
<evidence type="ECO:0000313" key="4">
    <source>
        <dbReference type="Proteomes" id="UP000007148"/>
    </source>
</evidence>
<keyword evidence="2" id="KW-0732">Signal</keyword>
<dbReference type="HOGENOM" id="CLU_1673522_0_0_1"/>
<reference evidence="3 4" key="1">
    <citation type="journal article" date="2011" name="PLoS Pathog.">
        <title>Endophytic Life Strategies Decoded by Genome and Transcriptome Analyses of the Mutualistic Root Symbiont Piriformospora indica.</title>
        <authorList>
            <person name="Zuccaro A."/>
            <person name="Lahrmann U."/>
            <person name="Guldener U."/>
            <person name="Langen G."/>
            <person name="Pfiffi S."/>
            <person name="Biedenkopf D."/>
            <person name="Wong P."/>
            <person name="Samans B."/>
            <person name="Grimm C."/>
            <person name="Basiewicz M."/>
            <person name="Murat C."/>
            <person name="Martin F."/>
            <person name="Kogel K.H."/>
        </authorList>
    </citation>
    <scope>NUCLEOTIDE SEQUENCE [LARGE SCALE GENOMIC DNA]</scope>
    <source>
        <strain evidence="3 4">DSM 11827</strain>
    </source>
</reference>
<dbReference type="AlphaFoldDB" id="G4T501"/>
<organism evidence="3 4">
    <name type="scientific">Serendipita indica (strain DSM 11827)</name>
    <name type="common">Root endophyte fungus</name>
    <name type="synonym">Piriformospora indica</name>
    <dbReference type="NCBI Taxonomy" id="1109443"/>
    <lineage>
        <taxon>Eukaryota</taxon>
        <taxon>Fungi</taxon>
        <taxon>Dikarya</taxon>
        <taxon>Basidiomycota</taxon>
        <taxon>Agaricomycotina</taxon>
        <taxon>Agaricomycetes</taxon>
        <taxon>Sebacinales</taxon>
        <taxon>Serendipitaceae</taxon>
        <taxon>Serendipita</taxon>
    </lineage>
</organism>
<dbReference type="EMBL" id="CAFZ01000001">
    <property type="protein sequence ID" value="CCA66325.1"/>
    <property type="molecule type" value="Genomic_DNA"/>
</dbReference>
<feature type="signal peptide" evidence="2">
    <location>
        <begin position="1"/>
        <end position="19"/>
    </location>
</feature>
<feature type="chain" id="PRO_5003468189" evidence="2">
    <location>
        <begin position="20"/>
        <end position="176"/>
    </location>
</feature>
<evidence type="ECO:0000313" key="3">
    <source>
        <dbReference type="EMBL" id="CCA66325.1"/>
    </source>
</evidence>
<name>G4T501_SERID</name>
<gene>
    <name evidence="3" type="ORF">PIIN_00011</name>
</gene>
<feature type="region of interest" description="Disordered" evidence="1">
    <location>
        <begin position="126"/>
        <end position="150"/>
    </location>
</feature>
<keyword evidence="4" id="KW-1185">Reference proteome</keyword>
<dbReference type="OrthoDB" id="3256281at2759"/>
<accession>G4T501</accession>
<evidence type="ECO:0000256" key="1">
    <source>
        <dbReference type="SAM" id="MobiDB-lite"/>
    </source>
</evidence>
<evidence type="ECO:0000256" key="2">
    <source>
        <dbReference type="SAM" id="SignalP"/>
    </source>
</evidence>
<protein>
    <submittedName>
        <fullName evidence="3">Uncharacterized protein</fullName>
    </submittedName>
</protein>
<dbReference type="Proteomes" id="UP000007148">
    <property type="component" value="Unassembled WGS sequence"/>
</dbReference>
<sequence length="176" mass="17439">MSRLSFVAALFALVASVNAQSTSVANPFSGIPPLSGLPVCNTECAAVAQIQSSWNGDYSSACTTTFANSLTSCMTCVANSSLGPILLTPENEQLLSSAITNYENSCQQAGSPVTINVSSILAGPTGSTSSGTGTARATSSTASNTAAPGSNNGASTVHIGFGALVGATALVFSGLY</sequence>